<dbReference type="AlphaFoldDB" id="A0A8X7Z5D3"/>
<dbReference type="PROSITE" id="PS00914">
    <property type="entry name" value="SYNTAXIN"/>
    <property type="match status" value="1"/>
</dbReference>
<dbReference type="GO" id="GO:0005886">
    <property type="term" value="C:plasma membrane"/>
    <property type="evidence" value="ECO:0007669"/>
    <property type="project" value="TreeGrafter"/>
</dbReference>
<dbReference type="GO" id="GO:0031201">
    <property type="term" value="C:SNARE complex"/>
    <property type="evidence" value="ECO:0007669"/>
    <property type="project" value="TreeGrafter"/>
</dbReference>
<organism evidence="9 10">
    <name type="scientific">Populus tomentosa</name>
    <name type="common">Chinese white poplar</name>
    <dbReference type="NCBI Taxonomy" id="118781"/>
    <lineage>
        <taxon>Eukaryota</taxon>
        <taxon>Viridiplantae</taxon>
        <taxon>Streptophyta</taxon>
        <taxon>Embryophyta</taxon>
        <taxon>Tracheophyta</taxon>
        <taxon>Spermatophyta</taxon>
        <taxon>Magnoliopsida</taxon>
        <taxon>eudicotyledons</taxon>
        <taxon>Gunneridae</taxon>
        <taxon>Pentapetalae</taxon>
        <taxon>rosids</taxon>
        <taxon>fabids</taxon>
        <taxon>Malpighiales</taxon>
        <taxon>Salicaceae</taxon>
        <taxon>Saliceae</taxon>
        <taxon>Populus</taxon>
    </lineage>
</organism>
<keyword evidence="2" id="KW-0813">Transport</keyword>
<dbReference type="InterPro" id="IPR006011">
    <property type="entry name" value="Syntaxin_N"/>
</dbReference>
<evidence type="ECO:0000259" key="8">
    <source>
        <dbReference type="PROSITE" id="PS50192"/>
    </source>
</evidence>
<evidence type="ECO:0000256" key="3">
    <source>
        <dbReference type="ARBA" id="ARBA00022927"/>
    </source>
</evidence>
<feature type="domain" description="T-SNARE coiled-coil homology" evidence="8">
    <location>
        <begin position="209"/>
        <end position="266"/>
    </location>
</feature>
<dbReference type="InterPro" id="IPR000727">
    <property type="entry name" value="T_SNARE_dom"/>
</dbReference>
<keyword evidence="10" id="KW-1185">Reference proteome</keyword>
<dbReference type="GO" id="GO:0006886">
    <property type="term" value="P:intracellular protein transport"/>
    <property type="evidence" value="ECO:0007669"/>
    <property type="project" value="InterPro"/>
</dbReference>
<dbReference type="SMART" id="SM00503">
    <property type="entry name" value="SynN"/>
    <property type="match status" value="1"/>
</dbReference>
<dbReference type="GO" id="GO:0000149">
    <property type="term" value="F:SNARE binding"/>
    <property type="evidence" value="ECO:0007669"/>
    <property type="project" value="TreeGrafter"/>
</dbReference>
<evidence type="ECO:0000256" key="6">
    <source>
        <dbReference type="RuleBase" id="RU003858"/>
    </source>
</evidence>
<dbReference type="InterPro" id="IPR006012">
    <property type="entry name" value="Syntaxin/epimorphin_CS"/>
</dbReference>
<dbReference type="EMBL" id="JAAWWB010000017">
    <property type="protein sequence ID" value="KAG6762851.1"/>
    <property type="molecule type" value="Genomic_DNA"/>
</dbReference>
<keyword evidence="7" id="KW-1133">Transmembrane helix</keyword>
<dbReference type="InterPro" id="IPR045242">
    <property type="entry name" value="Syntaxin"/>
</dbReference>
<keyword evidence="7" id="KW-0812">Transmembrane</keyword>
<dbReference type="GO" id="GO:0005484">
    <property type="term" value="F:SNAP receptor activity"/>
    <property type="evidence" value="ECO:0007669"/>
    <property type="project" value="InterPro"/>
</dbReference>
<reference evidence="9" key="1">
    <citation type="journal article" date="2020" name="bioRxiv">
        <title>Hybrid origin of Populus tomentosa Carr. identified through genome sequencing and phylogenomic analysis.</title>
        <authorList>
            <person name="An X."/>
            <person name="Gao K."/>
            <person name="Chen Z."/>
            <person name="Li J."/>
            <person name="Yang X."/>
            <person name="Yang X."/>
            <person name="Zhou J."/>
            <person name="Guo T."/>
            <person name="Zhao T."/>
            <person name="Huang S."/>
            <person name="Miao D."/>
            <person name="Khan W.U."/>
            <person name="Rao P."/>
            <person name="Ye M."/>
            <person name="Lei B."/>
            <person name="Liao W."/>
            <person name="Wang J."/>
            <person name="Ji L."/>
            <person name="Li Y."/>
            <person name="Guo B."/>
            <person name="Mustafa N.S."/>
            <person name="Li S."/>
            <person name="Yun Q."/>
            <person name="Keller S.R."/>
            <person name="Mao J."/>
            <person name="Zhang R."/>
            <person name="Strauss S.H."/>
        </authorList>
    </citation>
    <scope>NUCLEOTIDE SEQUENCE</scope>
    <source>
        <strain evidence="9">GM15</strain>
        <tissue evidence="9">Leaf</tissue>
    </source>
</reference>
<feature type="transmembrane region" description="Helical" evidence="7">
    <location>
        <begin position="276"/>
        <end position="296"/>
    </location>
</feature>
<evidence type="ECO:0000256" key="5">
    <source>
        <dbReference type="ARBA" id="ARBA00023054"/>
    </source>
</evidence>
<comment type="similarity">
    <text evidence="1 6">Belongs to the syntaxin family.</text>
</comment>
<evidence type="ECO:0000313" key="10">
    <source>
        <dbReference type="Proteomes" id="UP000886885"/>
    </source>
</evidence>
<sequence>MNDLMTKSFLDYVDLKKQAIEHIQPEPDLEMGKLDSTDERNLSKFFEEVKAIKIDMEEITNLLIDLQDLKEESRSAHSAKFLKGIRDRINSDMVTILRKAKKIKSRLESLDQSNVANRRLSKAYKEGSSVDRTRVSVTNGLRVKLREMMHDFQALRENILKDHKEGLKRRYYNETGEHPTEEMIEKIILRGEKERVFEGKAELVMENLERHEALKEIQRSLTELHQVFLDMAILVEIQGDEINVIEESVASAANHISGGTHGLYDAEQMKRRGSHWGCWIGVFLLILVGILVSTLAS</sequence>
<dbReference type="GO" id="GO:0006906">
    <property type="term" value="P:vesicle fusion"/>
    <property type="evidence" value="ECO:0007669"/>
    <property type="project" value="TreeGrafter"/>
</dbReference>
<evidence type="ECO:0000313" key="9">
    <source>
        <dbReference type="EMBL" id="KAG6762851.1"/>
    </source>
</evidence>
<dbReference type="PANTHER" id="PTHR19957">
    <property type="entry name" value="SYNTAXIN"/>
    <property type="match status" value="1"/>
</dbReference>
<dbReference type="GO" id="GO:0012505">
    <property type="term" value="C:endomembrane system"/>
    <property type="evidence" value="ECO:0007669"/>
    <property type="project" value="TreeGrafter"/>
</dbReference>
<keyword evidence="7" id="KW-0472">Membrane</keyword>
<dbReference type="GO" id="GO:0006887">
    <property type="term" value="P:exocytosis"/>
    <property type="evidence" value="ECO:0007669"/>
    <property type="project" value="TreeGrafter"/>
</dbReference>
<dbReference type="FunFam" id="1.20.58.70:FF:000003">
    <property type="entry name" value="Qa-SNARE, Sso1/Syntaxin1-type, SYP12A-group"/>
    <property type="match status" value="1"/>
</dbReference>
<dbReference type="SMART" id="SM00397">
    <property type="entry name" value="t_SNARE"/>
    <property type="match status" value="1"/>
</dbReference>
<proteinExistence type="inferred from homology"/>
<dbReference type="Proteomes" id="UP000886885">
    <property type="component" value="Chromosome 9A"/>
</dbReference>
<dbReference type="CDD" id="cd00179">
    <property type="entry name" value="SynN"/>
    <property type="match status" value="1"/>
</dbReference>
<accession>A0A8X7Z5D3</accession>
<protein>
    <recommendedName>
        <fullName evidence="8">t-SNARE coiled-coil homology domain-containing protein</fullName>
    </recommendedName>
</protein>
<evidence type="ECO:0000256" key="4">
    <source>
        <dbReference type="ARBA" id="ARBA00022990"/>
    </source>
</evidence>
<dbReference type="CDD" id="cd15848">
    <property type="entry name" value="SNARE_syntaxin1-like"/>
    <property type="match status" value="1"/>
</dbReference>
<evidence type="ECO:0000256" key="1">
    <source>
        <dbReference type="ARBA" id="ARBA00009063"/>
    </source>
</evidence>
<evidence type="ECO:0000256" key="2">
    <source>
        <dbReference type="ARBA" id="ARBA00022448"/>
    </source>
</evidence>
<keyword evidence="5" id="KW-0175">Coiled coil</keyword>
<dbReference type="PANTHER" id="PTHR19957:SF91">
    <property type="entry name" value="SYNTAXIN-112"/>
    <property type="match status" value="1"/>
</dbReference>
<comment type="caution">
    <text evidence="9">The sequence shown here is derived from an EMBL/GenBank/DDBJ whole genome shotgun (WGS) entry which is preliminary data.</text>
</comment>
<name>A0A8X7Z5D3_POPTO</name>
<dbReference type="OrthoDB" id="330671at2759"/>
<gene>
    <name evidence="9" type="ORF">POTOM_033377</name>
</gene>
<dbReference type="GO" id="GO:0048278">
    <property type="term" value="P:vesicle docking"/>
    <property type="evidence" value="ECO:0007669"/>
    <property type="project" value="TreeGrafter"/>
</dbReference>
<keyword evidence="3" id="KW-0653">Protein transport</keyword>
<dbReference type="PROSITE" id="PS50192">
    <property type="entry name" value="T_SNARE"/>
    <property type="match status" value="1"/>
</dbReference>
<dbReference type="FunFam" id="1.20.5.110:FF:000008">
    <property type="entry name" value="Syntaxin 132"/>
    <property type="match status" value="1"/>
</dbReference>
<evidence type="ECO:0000256" key="7">
    <source>
        <dbReference type="SAM" id="Phobius"/>
    </source>
</evidence>
<dbReference type="Pfam" id="PF00804">
    <property type="entry name" value="Syntaxin"/>
    <property type="match status" value="1"/>
</dbReference>
<keyword evidence="4" id="KW-0007">Acetylation</keyword>